<dbReference type="STRING" id="1798508.A3A35_01365"/>
<dbReference type="NCBIfam" id="TIGR01071">
    <property type="entry name" value="rplO_bact"/>
    <property type="match status" value="1"/>
</dbReference>
<evidence type="ECO:0000256" key="5">
    <source>
        <dbReference type="SAM" id="MobiDB-lite"/>
    </source>
</evidence>
<comment type="similarity">
    <text evidence="1 4">Belongs to the universal ribosomal protein uL15 family.</text>
</comment>
<evidence type="ECO:0000256" key="2">
    <source>
        <dbReference type="ARBA" id="ARBA00022980"/>
    </source>
</evidence>
<dbReference type="AlphaFoldDB" id="A0A1F6ECQ4"/>
<dbReference type="SUPFAM" id="SSF52080">
    <property type="entry name" value="Ribosomal proteins L15p and L18e"/>
    <property type="match status" value="1"/>
</dbReference>
<keyword evidence="2 4" id="KW-0689">Ribosomal protein</keyword>
<dbReference type="PANTHER" id="PTHR12934">
    <property type="entry name" value="50S RIBOSOMAL PROTEIN L15"/>
    <property type="match status" value="1"/>
</dbReference>
<dbReference type="InterPro" id="IPR030878">
    <property type="entry name" value="Ribosomal_uL15"/>
</dbReference>
<dbReference type="InterPro" id="IPR005749">
    <property type="entry name" value="Ribosomal_uL15_bac-type"/>
</dbReference>
<keyword evidence="4" id="KW-0699">rRNA-binding</keyword>
<comment type="caution">
    <text evidence="7">The sequence shown here is derived from an EMBL/GenBank/DDBJ whole genome shotgun (WGS) entry which is preliminary data.</text>
</comment>
<dbReference type="Gene3D" id="3.100.10.10">
    <property type="match status" value="1"/>
</dbReference>
<dbReference type="Proteomes" id="UP000179115">
    <property type="component" value="Unassembled WGS sequence"/>
</dbReference>
<proteinExistence type="inferred from homology"/>
<dbReference type="GO" id="GO:0015934">
    <property type="term" value="C:large ribosomal subunit"/>
    <property type="evidence" value="ECO:0007669"/>
    <property type="project" value="InterPro"/>
</dbReference>
<comment type="subunit">
    <text evidence="4">Part of the 50S ribosomal subunit.</text>
</comment>
<gene>
    <name evidence="4" type="primary">rplO</name>
    <name evidence="7" type="ORF">A3A35_01365</name>
</gene>
<keyword evidence="3 4" id="KW-0687">Ribonucleoprotein</keyword>
<evidence type="ECO:0000313" key="8">
    <source>
        <dbReference type="Proteomes" id="UP000179115"/>
    </source>
</evidence>
<organism evidence="7 8">
    <name type="scientific">Candidatus Kaiserbacteria bacterium RIFCSPLOWO2_01_FULL_51_21</name>
    <dbReference type="NCBI Taxonomy" id="1798508"/>
    <lineage>
        <taxon>Bacteria</taxon>
        <taxon>Candidatus Kaiseribacteriota</taxon>
    </lineage>
</organism>
<evidence type="ECO:0000256" key="4">
    <source>
        <dbReference type="HAMAP-Rule" id="MF_01341"/>
    </source>
</evidence>
<dbReference type="PANTHER" id="PTHR12934:SF11">
    <property type="entry name" value="LARGE RIBOSOMAL SUBUNIT PROTEIN UL15M"/>
    <property type="match status" value="1"/>
</dbReference>
<evidence type="ECO:0000256" key="1">
    <source>
        <dbReference type="ARBA" id="ARBA00007320"/>
    </source>
</evidence>
<feature type="region of interest" description="Disordered" evidence="5">
    <location>
        <begin position="1"/>
        <end position="42"/>
    </location>
</feature>
<dbReference type="Pfam" id="PF00828">
    <property type="entry name" value="Ribosomal_L27A"/>
    <property type="match status" value="1"/>
</dbReference>
<dbReference type="InterPro" id="IPR021131">
    <property type="entry name" value="Ribosomal_uL15/eL18"/>
</dbReference>
<evidence type="ECO:0000259" key="6">
    <source>
        <dbReference type="Pfam" id="PF00828"/>
    </source>
</evidence>
<dbReference type="GO" id="GO:0019843">
    <property type="term" value="F:rRNA binding"/>
    <property type="evidence" value="ECO:0007669"/>
    <property type="project" value="UniProtKB-UniRule"/>
</dbReference>
<reference evidence="7 8" key="1">
    <citation type="journal article" date="2016" name="Nat. Commun.">
        <title>Thousands of microbial genomes shed light on interconnected biogeochemical processes in an aquifer system.</title>
        <authorList>
            <person name="Anantharaman K."/>
            <person name="Brown C.T."/>
            <person name="Hug L.A."/>
            <person name="Sharon I."/>
            <person name="Castelle C.J."/>
            <person name="Probst A.J."/>
            <person name="Thomas B.C."/>
            <person name="Singh A."/>
            <person name="Wilkins M.J."/>
            <person name="Karaoz U."/>
            <person name="Brodie E.L."/>
            <person name="Williams K.H."/>
            <person name="Hubbard S.S."/>
            <person name="Banfield J.F."/>
        </authorList>
    </citation>
    <scope>NUCLEOTIDE SEQUENCE [LARGE SCALE GENOMIC DNA]</scope>
</reference>
<dbReference type="GO" id="GO:0003735">
    <property type="term" value="F:structural constituent of ribosome"/>
    <property type="evidence" value="ECO:0007669"/>
    <property type="project" value="InterPro"/>
</dbReference>
<keyword evidence="4" id="KW-0694">RNA-binding</keyword>
<comment type="function">
    <text evidence="4">Binds to the 23S rRNA.</text>
</comment>
<evidence type="ECO:0000256" key="3">
    <source>
        <dbReference type="ARBA" id="ARBA00023274"/>
    </source>
</evidence>
<name>A0A1F6ECQ4_9BACT</name>
<dbReference type="EMBL" id="MFLV01000023">
    <property type="protein sequence ID" value="OGG71380.1"/>
    <property type="molecule type" value="Genomic_DNA"/>
</dbReference>
<feature type="domain" description="Large ribosomal subunit protein uL15/eL18" evidence="6">
    <location>
        <begin position="71"/>
        <end position="138"/>
    </location>
</feature>
<dbReference type="InterPro" id="IPR036227">
    <property type="entry name" value="Ribosomal_uL15/eL18_sf"/>
</dbReference>
<dbReference type="HAMAP" id="MF_01341">
    <property type="entry name" value="Ribosomal_uL15"/>
    <property type="match status" value="1"/>
</dbReference>
<feature type="compositionally biased region" description="Basic residues" evidence="5">
    <location>
        <begin position="10"/>
        <end position="41"/>
    </location>
</feature>
<protein>
    <recommendedName>
        <fullName evidence="4">Large ribosomal subunit protein uL15</fullName>
    </recommendedName>
</protein>
<accession>A0A1F6ECQ4</accession>
<sequence>MQLHNLQTRNTRRRRVIGRGGKRGKTSGRGTKGQKARAGHKMRPELRDIIKKLPKRRGYRFQSFAEKPRVISLAAIAPLFTEKETVTPKALKQKGLIRGTGSVKILGSHALGKKLTVRDCLVSASSRESIEQSGGVIV</sequence>
<dbReference type="GO" id="GO:0006412">
    <property type="term" value="P:translation"/>
    <property type="evidence" value="ECO:0007669"/>
    <property type="project" value="UniProtKB-UniRule"/>
</dbReference>
<evidence type="ECO:0000313" key="7">
    <source>
        <dbReference type="EMBL" id="OGG71380.1"/>
    </source>
</evidence>